<dbReference type="AlphaFoldDB" id="A0A4R8Q699"/>
<proteinExistence type="predicted"/>
<protein>
    <recommendedName>
        <fullName evidence="3">ABM domain-containing protein</fullName>
    </recommendedName>
</protein>
<evidence type="ECO:0008006" key="3">
    <source>
        <dbReference type="Google" id="ProtNLM"/>
    </source>
</evidence>
<organism evidence="1 2">
    <name type="scientific">Colletotrichum spinosum</name>
    <dbReference type="NCBI Taxonomy" id="1347390"/>
    <lineage>
        <taxon>Eukaryota</taxon>
        <taxon>Fungi</taxon>
        <taxon>Dikarya</taxon>
        <taxon>Ascomycota</taxon>
        <taxon>Pezizomycotina</taxon>
        <taxon>Sordariomycetes</taxon>
        <taxon>Hypocreomycetidae</taxon>
        <taxon>Glomerellales</taxon>
        <taxon>Glomerellaceae</taxon>
        <taxon>Colletotrichum</taxon>
        <taxon>Colletotrichum orbiculare species complex</taxon>
    </lineage>
</organism>
<gene>
    <name evidence="1" type="ORF">C8035_v012531</name>
</gene>
<evidence type="ECO:0000313" key="2">
    <source>
        <dbReference type="Proteomes" id="UP000295083"/>
    </source>
</evidence>
<dbReference type="Proteomes" id="UP000295083">
    <property type="component" value="Unassembled WGS sequence"/>
</dbReference>
<accession>A0A4R8Q699</accession>
<reference evidence="1 2" key="1">
    <citation type="submission" date="2018-11" db="EMBL/GenBank/DDBJ databases">
        <title>Genome sequence and assembly of Colletotrichum spinosum.</title>
        <authorList>
            <person name="Gan P."/>
            <person name="Shirasu K."/>
        </authorList>
    </citation>
    <scope>NUCLEOTIDE SEQUENCE [LARGE SCALE GENOMIC DNA]</scope>
    <source>
        <strain evidence="1 2">CBS 515.97</strain>
    </source>
</reference>
<keyword evidence="2" id="KW-1185">Reference proteome</keyword>
<dbReference type="EMBL" id="QAPG01000083">
    <property type="protein sequence ID" value="TDZ32236.1"/>
    <property type="molecule type" value="Genomic_DNA"/>
</dbReference>
<evidence type="ECO:0000313" key="1">
    <source>
        <dbReference type="EMBL" id="TDZ32236.1"/>
    </source>
</evidence>
<comment type="caution">
    <text evidence="1">The sequence shown here is derived from an EMBL/GenBank/DDBJ whole genome shotgun (WGS) entry which is preliminary data.</text>
</comment>
<name>A0A4R8Q699_9PEZI</name>
<sequence length="224" mass="24839">MPQVVELGWIPVKHDYEHSSAGEAIEALEPKLMQNHDVLGYWKGIKGHGALDATPIKGCDLATVWKSVEAARAAKQTAEFQQAAKLWGQIIETDSHYGPVQPWVDYFLLDGDEFETVIRSKVVLLSGFYLNVDADIEAFSKTWEELNFSLSVSPGYIAGTHGWSVGNLDHKGGLKKVFMAVTGWENAETMKTAIANDKAQVDERLKALNVQQHEHVSHGLNKIK</sequence>